<dbReference type="EMBL" id="MU394366">
    <property type="protein sequence ID" value="KAI6082667.1"/>
    <property type="molecule type" value="Genomic_DNA"/>
</dbReference>
<accession>A0ACC0CQC8</accession>
<keyword evidence="2" id="KW-1185">Reference proteome</keyword>
<gene>
    <name evidence="1" type="ORF">F4821DRAFT_246632</name>
</gene>
<proteinExistence type="predicted"/>
<protein>
    <submittedName>
        <fullName evidence="1">Alpha/Beta hydrolase protein</fullName>
    </submittedName>
</protein>
<comment type="caution">
    <text evidence="1">The sequence shown here is derived from an EMBL/GenBank/DDBJ whole genome shotgun (WGS) entry which is preliminary data.</text>
</comment>
<reference evidence="1 2" key="1">
    <citation type="journal article" date="2022" name="New Phytol.">
        <title>Ecological generalism drives hyperdiversity of secondary metabolite gene clusters in xylarialean endophytes.</title>
        <authorList>
            <person name="Franco M.E.E."/>
            <person name="Wisecaver J.H."/>
            <person name="Arnold A.E."/>
            <person name="Ju Y.M."/>
            <person name="Slot J.C."/>
            <person name="Ahrendt S."/>
            <person name="Moore L.P."/>
            <person name="Eastman K.E."/>
            <person name="Scott K."/>
            <person name="Konkel Z."/>
            <person name="Mondo S.J."/>
            <person name="Kuo A."/>
            <person name="Hayes R.D."/>
            <person name="Haridas S."/>
            <person name="Andreopoulos B."/>
            <person name="Riley R."/>
            <person name="LaButti K."/>
            <person name="Pangilinan J."/>
            <person name="Lipzen A."/>
            <person name="Amirebrahimi M."/>
            <person name="Yan J."/>
            <person name="Adam C."/>
            <person name="Keymanesh K."/>
            <person name="Ng V."/>
            <person name="Louie K."/>
            <person name="Northen T."/>
            <person name="Drula E."/>
            <person name="Henrissat B."/>
            <person name="Hsieh H.M."/>
            <person name="Youens-Clark K."/>
            <person name="Lutzoni F."/>
            <person name="Miadlikowska J."/>
            <person name="Eastwood D.C."/>
            <person name="Hamelin R.C."/>
            <person name="Grigoriev I.V."/>
            <person name="U'Ren J.M."/>
        </authorList>
    </citation>
    <scope>NUCLEOTIDE SEQUENCE [LARGE SCALE GENOMIC DNA]</scope>
    <source>
        <strain evidence="1 2">ER1909</strain>
    </source>
</reference>
<keyword evidence="1" id="KW-0378">Hydrolase</keyword>
<organism evidence="1 2">
    <name type="scientific">Hypoxylon rubiginosum</name>
    <dbReference type="NCBI Taxonomy" id="110542"/>
    <lineage>
        <taxon>Eukaryota</taxon>
        <taxon>Fungi</taxon>
        <taxon>Dikarya</taxon>
        <taxon>Ascomycota</taxon>
        <taxon>Pezizomycotina</taxon>
        <taxon>Sordariomycetes</taxon>
        <taxon>Xylariomycetidae</taxon>
        <taxon>Xylariales</taxon>
        <taxon>Hypoxylaceae</taxon>
        <taxon>Hypoxylon</taxon>
    </lineage>
</organism>
<dbReference type="Proteomes" id="UP001497680">
    <property type="component" value="Unassembled WGS sequence"/>
</dbReference>
<name>A0ACC0CQC8_9PEZI</name>
<evidence type="ECO:0000313" key="1">
    <source>
        <dbReference type="EMBL" id="KAI6082667.1"/>
    </source>
</evidence>
<sequence length="304" mass="34237">MSIHEITEGEVAFAAPNAGKPCSTWFKTVGDLQTSSARPLIALHGGPGAGHNYLVSLTDLTSQYGIPLVLYDQIGCGRSTHFREKMGDDSFWTFDLFIAELDNLVDHLQLREKGFYVLGQSWGGMLAGMYAARRPKGLLKVVIGGAPCSFPLFVEGGKRQRAQLPLEIRKDLEKDPESPEYKRASEYFYKKHVCNVDPMPAPVQATFKNLEDDPTAYNTMQGPSELIVTGNLKDWDGSEEAKNIEVDALLVNGRDDEVSDLTVEPWFRSIPRVKWVTFERSSHMPHWEERERFMELVGTFLTKY</sequence>
<evidence type="ECO:0000313" key="2">
    <source>
        <dbReference type="Proteomes" id="UP001497680"/>
    </source>
</evidence>